<sequence length="75" mass="8460">MASMYNSHSVAKRPGIPPPELSGSSTLREQLEALPQELYDRIYDLTFTADAAIRIYIMKGSYGDKSFWLEMGTEL</sequence>
<gene>
    <name evidence="2" type="ORF">Slin15195_G105350</name>
</gene>
<dbReference type="EMBL" id="CP099426">
    <property type="protein sequence ID" value="USW57216.1"/>
    <property type="molecule type" value="Genomic_DNA"/>
</dbReference>
<dbReference type="Proteomes" id="UP001056384">
    <property type="component" value="Chromosome 9"/>
</dbReference>
<evidence type="ECO:0000313" key="3">
    <source>
        <dbReference type="Proteomes" id="UP001056384"/>
    </source>
</evidence>
<organism evidence="2 3">
    <name type="scientific">Septoria linicola</name>
    <dbReference type="NCBI Taxonomy" id="215465"/>
    <lineage>
        <taxon>Eukaryota</taxon>
        <taxon>Fungi</taxon>
        <taxon>Dikarya</taxon>
        <taxon>Ascomycota</taxon>
        <taxon>Pezizomycotina</taxon>
        <taxon>Dothideomycetes</taxon>
        <taxon>Dothideomycetidae</taxon>
        <taxon>Mycosphaerellales</taxon>
        <taxon>Mycosphaerellaceae</taxon>
        <taxon>Septoria</taxon>
    </lineage>
</organism>
<evidence type="ECO:0000313" key="2">
    <source>
        <dbReference type="EMBL" id="USW57216.1"/>
    </source>
</evidence>
<proteinExistence type="predicted"/>
<keyword evidence="3" id="KW-1185">Reference proteome</keyword>
<name>A0A9Q9B4X3_9PEZI</name>
<evidence type="ECO:0000256" key="1">
    <source>
        <dbReference type="SAM" id="MobiDB-lite"/>
    </source>
</evidence>
<protein>
    <submittedName>
        <fullName evidence="2">Uncharacterized protein</fullName>
    </submittedName>
</protein>
<feature type="region of interest" description="Disordered" evidence="1">
    <location>
        <begin position="1"/>
        <end position="27"/>
    </location>
</feature>
<reference evidence="2" key="1">
    <citation type="submission" date="2022-06" db="EMBL/GenBank/DDBJ databases">
        <title>Complete genome sequences of two strains of the flax pathogen Septoria linicola.</title>
        <authorList>
            <person name="Lapalu N."/>
            <person name="Simon A."/>
            <person name="Demenou B."/>
            <person name="Paumier D."/>
            <person name="Guillot M.-P."/>
            <person name="Gout L."/>
            <person name="Valade R."/>
        </authorList>
    </citation>
    <scope>NUCLEOTIDE SEQUENCE</scope>
    <source>
        <strain evidence="2">SE15195</strain>
    </source>
</reference>
<dbReference type="AlphaFoldDB" id="A0A9Q9B4X3"/>
<accession>A0A9Q9B4X3</accession>